<feature type="transmembrane region" description="Helical" evidence="6">
    <location>
        <begin position="7"/>
        <end position="26"/>
    </location>
</feature>
<dbReference type="PANTHER" id="PTHR33545">
    <property type="entry name" value="UPF0750 MEMBRANE PROTEIN YITT-RELATED"/>
    <property type="match status" value="1"/>
</dbReference>
<evidence type="ECO:0000313" key="9">
    <source>
        <dbReference type="Proteomes" id="UP001596002"/>
    </source>
</evidence>
<name>A0ABV9Q635_9BACL</name>
<proteinExistence type="predicted"/>
<comment type="caution">
    <text evidence="8">The sequence shown here is derived from an EMBL/GenBank/DDBJ whole genome shotgun (WGS) entry which is preliminary data.</text>
</comment>
<keyword evidence="3 6" id="KW-0812">Transmembrane</keyword>
<evidence type="ECO:0000256" key="6">
    <source>
        <dbReference type="SAM" id="Phobius"/>
    </source>
</evidence>
<feature type="transmembrane region" description="Helical" evidence="6">
    <location>
        <begin position="104"/>
        <end position="122"/>
    </location>
</feature>
<dbReference type="InterPro" id="IPR003740">
    <property type="entry name" value="YitT"/>
</dbReference>
<keyword evidence="5 6" id="KW-0472">Membrane</keyword>
<dbReference type="PIRSF" id="PIRSF006483">
    <property type="entry name" value="Membrane_protein_YitT"/>
    <property type="match status" value="1"/>
</dbReference>
<keyword evidence="4 6" id="KW-1133">Transmembrane helix</keyword>
<reference evidence="9" key="1">
    <citation type="journal article" date="2019" name="Int. J. Syst. Evol. Microbiol.">
        <title>The Global Catalogue of Microorganisms (GCM) 10K type strain sequencing project: providing services to taxonomists for standard genome sequencing and annotation.</title>
        <authorList>
            <consortium name="The Broad Institute Genomics Platform"/>
            <consortium name="The Broad Institute Genome Sequencing Center for Infectious Disease"/>
            <person name="Wu L."/>
            <person name="Ma J."/>
        </authorList>
    </citation>
    <scope>NUCLEOTIDE SEQUENCE [LARGE SCALE GENOMIC DNA]</scope>
    <source>
        <strain evidence="9">WYCCWR 12678</strain>
    </source>
</reference>
<dbReference type="InterPro" id="IPR051461">
    <property type="entry name" value="UPF0750_membrane"/>
</dbReference>
<organism evidence="8 9">
    <name type="scientific">Effusibacillus consociatus</name>
    <dbReference type="NCBI Taxonomy" id="1117041"/>
    <lineage>
        <taxon>Bacteria</taxon>
        <taxon>Bacillati</taxon>
        <taxon>Bacillota</taxon>
        <taxon>Bacilli</taxon>
        <taxon>Bacillales</taxon>
        <taxon>Alicyclobacillaceae</taxon>
        <taxon>Effusibacillus</taxon>
    </lineage>
</organism>
<feature type="domain" description="DUF2179" evidence="7">
    <location>
        <begin position="217"/>
        <end position="271"/>
    </location>
</feature>
<evidence type="ECO:0000256" key="1">
    <source>
        <dbReference type="ARBA" id="ARBA00004651"/>
    </source>
</evidence>
<gene>
    <name evidence="8" type="ORF">ACFO8Q_16560</name>
</gene>
<accession>A0ABV9Q635</accession>
<sequence>MRELKNWLGIIVGAFILSFGINNFIIQNQLAEGGFFGISLLLLYFFDLKFGYSFLLLNVPLFYIGYRMFGRGFLVKTFAGVALVSLFSLLVPGNITPPLPNDKLLAALYGGVVNGIGLGLILRFGATTGGSDIIARIANVRWGYSMGQTLFFIDIVVISIVAILQGMMIAMYSLVALFIAARVIDVVIEGVSTSKSAMIISDQTQAIANAIQDKLERGTTLLKGRGGYTGQEKDVLYCVVSREEILKVQHIVHDIDPYAFVVVADVHDVLGEGFSPLTRKTH</sequence>
<dbReference type="Proteomes" id="UP001596002">
    <property type="component" value="Unassembled WGS sequence"/>
</dbReference>
<dbReference type="Pfam" id="PF10035">
    <property type="entry name" value="DUF2179"/>
    <property type="match status" value="1"/>
</dbReference>
<feature type="transmembrane region" description="Helical" evidence="6">
    <location>
        <begin position="38"/>
        <end position="66"/>
    </location>
</feature>
<dbReference type="RefSeq" id="WP_380026907.1">
    <property type="nucleotide sequence ID" value="NZ_JBHSHC010000112.1"/>
</dbReference>
<keyword evidence="9" id="KW-1185">Reference proteome</keyword>
<evidence type="ECO:0000256" key="3">
    <source>
        <dbReference type="ARBA" id="ARBA00022692"/>
    </source>
</evidence>
<dbReference type="Gene3D" id="3.30.70.120">
    <property type="match status" value="1"/>
</dbReference>
<evidence type="ECO:0000256" key="4">
    <source>
        <dbReference type="ARBA" id="ARBA00022989"/>
    </source>
</evidence>
<evidence type="ECO:0000256" key="5">
    <source>
        <dbReference type="ARBA" id="ARBA00023136"/>
    </source>
</evidence>
<evidence type="ECO:0000256" key="2">
    <source>
        <dbReference type="ARBA" id="ARBA00022475"/>
    </source>
</evidence>
<dbReference type="Pfam" id="PF02588">
    <property type="entry name" value="YitT_membrane"/>
    <property type="match status" value="1"/>
</dbReference>
<dbReference type="InterPro" id="IPR019264">
    <property type="entry name" value="DUF2179"/>
</dbReference>
<evidence type="ECO:0000313" key="8">
    <source>
        <dbReference type="EMBL" id="MFC4768952.1"/>
    </source>
</evidence>
<dbReference type="EMBL" id="JBHSHC010000112">
    <property type="protein sequence ID" value="MFC4768952.1"/>
    <property type="molecule type" value="Genomic_DNA"/>
</dbReference>
<feature type="transmembrane region" description="Helical" evidence="6">
    <location>
        <begin position="142"/>
        <end position="163"/>
    </location>
</feature>
<dbReference type="PANTHER" id="PTHR33545:SF9">
    <property type="entry name" value="UPF0750 MEMBRANE PROTEIN YITE"/>
    <property type="match status" value="1"/>
</dbReference>
<evidence type="ECO:0000259" key="7">
    <source>
        <dbReference type="Pfam" id="PF10035"/>
    </source>
</evidence>
<keyword evidence="2" id="KW-1003">Cell membrane</keyword>
<comment type="subcellular location">
    <subcellularLocation>
        <location evidence="1">Cell membrane</location>
        <topology evidence="1">Multi-pass membrane protein</topology>
    </subcellularLocation>
</comment>
<feature type="transmembrane region" description="Helical" evidence="6">
    <location>
        <begin position="73"/>
        <end position="92"/>
    </location>
</feature>
<dbReference type="CDD" id="cd16380">
    <property type="entry name" value="YitT_C"/>
    <property type="match status" value="1"/>
</dbReference>
<protein>
    <submittedName>
        <fullName evidence="8">YitT family protein</fullName>
    </submittedName>
</protein>
<dbReference type="InterPro" id="IPR015867">
    <property type="entry name" value="N-reg_PII/ATP_PRibTrfase_C"/>
</dbReference>